<dbReference type="InterPro" id="IPR045006">
    <property type="entry name" value="CHLI-like"/>
</dbReference>
<name>A0ABT2EA33_9GAMM</name>
<dbReference type="SUPFAM" id="SSF52540">
    <property type="entry name" value="P-loop containing nucleoside triphosphate hydrolases"/>
    <property type="match status" value="1"/>
</dbReference>
<dbReference type="InterPro" id="IPR000523">
    <property type="entry name" value="Mg_chelatse_chII-like_cat_dom"/>
</dbReference>
<dbReference type="NCBIfam" id="NF007365">
    <property type="entry name" value="PRK09862.1"/>
    <property type="match status" value="1"/>
</dbReference>
<dbReference type="Pfam" id="PF13335">
    <property type="entry name" value="Mg_chelatase_C"/>
    <property type="match status" value="1"/>
</dbReference>
<dbReference type="EMBL" id="JAJISC010000001">
    <property type="protein sequence ID" value="MCS2607955.1"/>
    <property type="molecule type" value="Genomic_DNA"/>
</dbReference>
<comment type="similarity">
    <text evidence="1">Belongs to the Mg-chelatase subunits D/I family. ComM subfamily.</text>
</comment>
<protein>
    <submittedName>
        <fullName evidence="5">YifB family Mg chelatase-like AAA ATPase</fullName>
    </submittedName>
</protein>
<sequence>MTLAIVNTRAGVGLDAPAVHVEVHLANGLPGLTLVGLPEAAVKESRERVRSALVNAGFDFPNTRRITLNLAPADLPKEGGRFDLPIALGILAASGQLPVEALAGIECAGELALDGKLRAVSGILPFALATKAAKGTLIVPRACADEAALAGESLTVLPADTLWEVVAHLLDQQRITPHRLPAPPQARQPPADLADVRGQHQARRALEVAAAGGHNLLLAGPPGTGKTMLASRLPGILPPLSDDEALEVAAVRSVCGLGFEEDWGQRPFRQPHHSASAAALVGGGSKPRPGEISLAHRGVLFLDELPEFSRHVLEVLRQPLETHEIHLSRANHERRYPAQFQLVAAMNPCPCGHLGDPRSRCQCTANQIQRYQARLSGPLLDRIDLQVEVPALPPEQLTAQTQGESSSTVRQRVMAARKRQLARGALNSQLGGKALEAACDLSDDERTWLAGVLEKLKLSARAYHRVLRVALTLADLEGASKPTKPHLIEAIGYRQLDRLLKSA</sequence>
<evidence type="ECO:0000313" key="5">
    <source>
        <dbReference type="EMBL" id="MCS2607955.1"/>
    </source>
</evidence>
<dbReference type="InterPro" id="IPR014721">
    <property type="entry name" value="Ribsml_uS5_D2-typ_fold_subgr"/>
</dbReference>
<dbReference type="SMART" id="SM00382">
    <property type="entry name" value="AAA"/>
    <property type="match status" value="1"/>
</dbReference>
<keyword evidence="6" id="KW-1185">Reference proteome</keyword>
<dbReference type="PANTHER" id="PTHR32039:SF7">
    <property type="entry name" value="COMPETENCE PROTEIN COMM"/>
    <property type="match status" value="1"/>
</dbReference>
<dbReference type="InterPro" id="IPR025158">
    <property type="entry name" value="Mg_chelat-rel_C"/>
</dbReference>
<dbReference type="InterPro" id="IPR003593">
    <property type="entry name" value="AAA+_ATPase"/>
</dbReference>
<keyword evidence="2" id="KW-0547">Nucleotide-binding</keyword>
<dbReference type="InterPro" id="IPR027417">
    <property type="entry name" value="P-loop_NTPase"/>
</dbReference>
<dbReference type="Proteomes" id="UP001165542">
    <property type="component" value="Unassembled WGS sequence"/>
</dbReference>
<reference evidence="5" key="1">
    <citation type="submission" date="2021-11" db="EMBL/GenBank/DDBJ databases">
        <title>Halomonas sp., isolated from a coastal aquaculture zone in Dongshan Bay.</title>
        <authorList>
            <person name="Lin W."/>
        </authorList>
    </citation>
    <scope>NUCLEOTIDE SEQUENCE</scope>
    <source>
        <strain evidence="5">Yzlin-01</strain>
    </source>
</reference>
<dbReference type="PRINTS" id="PR01657">
    <property type="entry name" value="MCMFAMILY"/>
</dbReference>
<evidence type="ECO:0000256" key="2">
    <source>
        <dbReference type="ARBA" id="ARBA00022741"/>
    </source>
</evidence>
<dbReference type="Gene3D" id="3.30.230.10">
    <property type="match status" value="1"/>
</dbReference>
<feature type="domain" description="AAA+ ATPase" evidence="4">
    <location>
        <begin position="212"/>
        <end position="393"/>
    </location>
</feature>
<evidence type="ECO:0000313" key="6">
    <source>
        <dbReference type="Proteomes" id="UP001165542"/>
    </source>
</evidence>
<evidence type="ECO:0000256" key="3">
    <source>
        <dbReference type="ARBA" id="ARBA00022840"/>
    </source>
</evidence>
<dbReference type="RefSeq" id="WP_259034458.1">
    <property type="nucleotide sequence ID" value="NZ_JAJISC010000001.1"/>
</dbReference>
<organism evidence="5 6">
    <name type="scientific">Halomonas dongshanensis</name>
    <dbReference type="NCBI Taxonomy" id="2890835"/>
    <lineage>
        <taxon>Bacteria</taxon>
        <taxon>Pseudomonadati</taxon>
        <taxon>Pseudomonadota</taxon>
        <taxon>Gammaproteobacteria</taxon>
        <taxon>Oceanospirillales</taxon>
        <taxon>Halomonadaceae</taxon>
        <taxon>Halomonas</taxon>
    </lineage>
</organism>
<accession>A0ABT2EA33</accession>
<dbReference type="Pfam" id="PF13541">
    <property type="entry name" value="ChlI"/>
    <property type="match status" value="1"/>
</dbReference>
<dbReference type="NCBIfam" id="TIGR00368">
    <property type="entry name" value="YifB family Mg chelatase-like AAA ATPase"/>
    <property type="match status" value="1"/>
</dbReference>
<dbReference type="CDD" id="cd00009">
    <property type="entry name" value="AAA"/>
    <property type="match status" value="1"/>
</dbReference>
<gene>
    <name evidence="5" type="ORF">LLY24_01285</name>
</gene>
<dbReference type="SUPFAM" id="SSF54211">
    <property type="entry name" value="Ribosomal protein S5 domain 2-like"/>
    <property type="match status" value="1"/>
</dbReference>
<dbReference type="Gene3D" id="3.40.50.300">
    <property type="entry name" value="P-loop containing nucleotide triphosphate hydrolases"/>
    <property type="match status" value="1"/>
</dbReference>
<comment type="caution">
    <text evidence="5">The sequence shown here is derived from an EMBL/GenBank/DDBJ whole genome shotgun (WGS) entry which is preliminary data.</text>
</comment>
<dbReference type="PANTHER" id="PTHR32039">
    <property type="entry name" value="MAGNESIUM-CHELATASE SUBUNIT CHLI"/>
    <property type="match status" value="1"/>
</dbReference>
<evidence type="ECO:0000259" key="4">
    <source>
        <dbReference type="SMART" id="SM00382"/>
    </source>
</evidence>
<dbReference type="InterPro" id="IPR020568">
    <property type="entry name" value="Ribosomal_Su5_D2-typ_SF"/>
</dbReference>
<proteinExistence type="inferred from homology"/>
<dbReference type="InterPro" id="IPR004482">
    <property type="entry name" value="Mg_chelat-rel"/>
</dbReference>
<dbReference type="InterPro" id="IPR001208">
    <property type="entry name" value="MCM_dom"/>
</dbReference>
<evidence type="ECO:0000256" key="1">
    <source>
        <dbReference type="ARBA" id="ARBA00006354"/>
    </source>
</evidence>
<keyword evidence="3" id="KW-0067">ATP-binding</keyword>
<dbReference type="Pfam" id="PF01078">
    <property type="entry name" value="Mg_chelatase"/>
    <property type="match status" value="1"/>
</dbReference>